<dbReference type="CDD" id="cd17618">
    <property type="entry name" value="REC_OmpR_PhoB"/>
    <property type="match status" value="1"/>
</dbReference>
<keyword evidence="10" id="KW-0010">Activator</keyword>
<comment type="function">
    <text evidence="12">This protein is a positive regulator for the phosphate regulon. Transcription of this operon is positively regulated by PhoB and PhoR when phosphate is limited.</text>
</comment>
<dbReference type="Gene3D" id="3.40.50.2300">
    <property type="match status" value="1"/>
</dbReference>
<evidence type="ECO:0000259" key="16">
    <source>
        <dbReference type="PROSITE" id="PS51755"/>
    </source>
</evidence>
<keyword evidence="8" id="KW-0805">Transcription regulation</keyword>
<dbReference type="EMBL" id="FUKJ01000049">
    <property type="protein sequence ID" value="SJM90006.1"/>
    <property type="molecule type" value="Genomic_DNA"/>
</dbReference>
<evidence type="ECO:0000256" key="8">
    <source>
        <dbReference type="ARBA" id="ARBA00023015"/>
    </source>
</evidence>
<dbReference type="OrthoDB" id="9802426at2"/>
<keyword evidence="9 14" id="KW-0238">DNA-binding</keyword>
<reference evidence="18" key="1">
    <citation type="submission" date="2017-02" db="EMBL/GenBank/DDBJ databases">
        <authorList>
            <person name="Daims H."/>
        </authorList>
    </citation>
    <scope>NUCLEOTIDE SEQUENCE [LARGE SCALE GENOMIC DNA]</scope>
</reference>
<dbReference type="InterPro" id="IPR036388">
    <property type="entry name" value="WH-like_DNA-bd_sf"/>
</dbReference>
<evidence type="ECO:0000256" key="4">
    <source>
        <dbReference type="ARBA" id="ARBA00022490"/>
    </source>
</evidence>
<dbReference type="SMART" id="SM00862">
    <property type="entry name" value="Trans_reg_C"/>
    <property type="match status" value="1"/>
</dbReference>
<proteinExistence type="predicted"/>
<name>A0A1R4H1C4_9GAMM</name>
<dbReference type="Proteomes" id="UP000195442">
    <property type="component" value="Unassembled WGS sequence"/>
</dbReference>
<evidence type="ECO:0000256" key="13">
    <source>
        <dbReference type="PROSITE-ProRule" id="PRU00169"/>
    </source>
</evidence>
<evidence type="ECO:0000256" key="7">
    <source>
        <dbReference type="ARBA" id="ARBA00023012"/>
    </source>
</evidence>
<accession>A0A1R4H1C4</accession>
<keyword evidence="18" id="KW-1185">Reference proteome</keyword>
<gene>
    <name evidence="17" type="primary">phoB</name>
    <name evidence="17" type="ORF">CRENPOLYSF2_1420003</name>
</gene>
<dbReference type="AlphaFoldDB" id="A0A1R4H1C4"/>
<dbReference type="InterPro" id="IPR001867">
    <property type="entry name" value="OmpR/PhoB-type_DNA-bd"/>
</dbReference>
<evidence type="ECO:0000313" key="18">
    <source>
        <dbReference type="Proteomes" id="UP000195442"/>
    </source>
</evidence>
<evidence type="ECO:0000313" key="17">
    <source>
        <dbReference type="EMBL" id="SJM90006.1"/>
    </source>
</evidence>
<dbReference type="InterPro" id="IPR011006">
    <property type="entry name" value="CheY-like_superfamily"/>
</dbReference>
<dbReference type="GO" id="GO:0006355">
    <property type="term" value="P:regulation of DNA-templated transcription"/>
    <property type="evidence" value="ECO:0007669"/>
    <property type="project" value="InterPro"/>
</dbReference>
<dbReference type="InterPro" id="IPR039420">
    <property type="entry name" value="WalR-like"/>
</dbReference>
<dbReference type="PROSITE" id="PS50110">
    <property type="entry name" value="RESPONSE_REGULATORY"/>
    <property type="match status" value="1"/>
</dbReference>
<dbReference type="PANTHER" id="PTHR48111:SF40">
    <property type="entry name" value="PHOSPHATE REGULON TRANSCRIPTIONAL REGULATORY PROTEIN PHOB"/>
    <property type="match status" value="1"/>
</dbReference>
<evidence type="ECO:0000259" key="15">
    <source>
        <dbReference type="PROSITE" id="PS50110"/>
    </source>
</evidence>
<keyword evidence="7" id="KW-0902">Two-component regulatory system</keyword>
<evidence type="ECO:0000256" key="9">
    <source>
        <dbReference type="ARBA" id="ARBA00023125"/>
    </source>
</evidence>
<dbReference type="Gene3D" id="6.10.250.690">
    <property type="match status" value="1"/>
</dbReference>
<dbReference type="Pfam" id="PF00072">
    <property type="entry name" value="Response_reg"/>
    <property type="match status" value="1"/>
</dbReference>
<dbReference type="SUPFAM" id="SSF52172">
    <property type="entry name" value="CheY-like"/>
    <property type="match status" value="1"/>
</dbReference>
<dbReference type="FunFam" id="3.40.50.2300:FF:000001">
    <property type="entry name" value="DNA-binding response regulator PhoB"/>
    <property type="match status" value="1"/>
</dbReference>
<evidence type="ECO:0000256" key="14">
    <source>
        <dbReference type="PROSITE-ProRule" id="PRU01091"/>
    </source>
</evidence>
<evidence type="ECO:0000256" key="10">
    <source>
        <dbReference type="ARBA" id="ARBA00023159"/>
    </source>
</evidence>
<evidence type="ECO:0000256" key="12">
    <source>
        <dbReference type="ARBA" id="ARBA00024735"/>
    </source>
</evidence>
<dbReference type="GO" id="GO:0000156">
    <property type="term" value="F:phosphorelay response regulator activity"/>
    <property type="evidence" value="ECO:0007669"/>
    <property type="project" value="InterPro"/>
</dbReference>
<feature type="domain" description="Response regulatory" evidence="15">
    <location>
        <begin position="5"/>
        <end position="121"/>
    </location>
</feature>
<comment type="subcellular location">
    <subcellularLocation>
        <location evidence="1">Cytoplasm</location>
    </subcellularLocation>
</comment>
<dbReference type="InterPro" id="IPR011879">
    <property type="entry name" value="Sig_transdc_resp-reg_PhoB"/>
</dbReference>
<evidence type="ECO:0000256" key="3">
    <source>
        <dbReference type="ARBA" id="ARBA00022448"/>
    </source>
</evidence>
<evidence type="ECO:0000256" key="1">
    <source>
        <dbReference type="ARBA" id="ARBA00004496"/>
    </source>
</evidence>
<sequence>MSKFNILVVEDEEAIRDMLVMVLEQAGFATVAAESAVEAQSALDQAFPDLILLDWMLPVTSGVEWVRRLKKEVIYQDIPVILLTARGEEEDKVKGLEVGADDYVTKPFSPKELVARIRAVLRRAGKISATDTISVGDLQLDMGQHRFSIGNRQVEISPTEFRMVQFFMTHPDKVFSRSQLLDQIWGRSVFIEERTIDVHIRRLRKILDEYERGDLLQTVRGFGYKFSLTDSTVSAVVVNTAVSH</sequence>
<keyword evidence="6" id="KW-0592">Phosphate transport</keyword>
<dbReference type="NCBIfam" id="TIGR02154">
    <property type="entry name" value="PhoB"/>
    <property type="match status" value="1"/>
</dbReference>
<evidence type="ECO:0000256" key="6">
    <source>
        <dbReference type="ARBA" id="ARBA00022592"/>
    </source>
</evidence>
<dbReference type="GO" id="GO:0032993">
    <property type="term" value="C:protein-DNA complex"/>
    <property type="evidence" value="ECO:0007669"/>
    <property type="project" value="TreeGrafter"/>
</dbReference>
<evidence type="ECO:0000256" key="2">
    <source>
        <dbReference type="ARBA" id="ARBA00013332"/>
    </source>
</evidence>
<dbReference type="GO" id="GO:0000976">
    <property type="term" value="F:transcription cis-regulatory region binding"/>
    <property type="evidence" value="ECO:0007669"/>
    <property type="project" value="TreeGrafter"/>
</dbReference>
<dbReference type="SMART" id="SM00448">
    <property type="entry name" value="REC"/>
    <property type="match status" value="1"/>
</dbReference>
<keyword evidence="5 13" id="KW-0597">Phosphoprotein</keyword>
<dbReference type="RefSeq" id="WP_087145903.1">
    <property type="nucleotide sequence ID" value="NZ_FUKJ01000049.1"/>
</dbReference>
<dbReference type="FunFam" id="1.10.10.10:FF:000011">
    <property type="entry name" value="Phosphate regulon transcriptional regulator PhoB"/>
    <property type="match status" value="1"/>
</dbReference>
<dbReference type="InterPro" id="IPR001789">
    <property type="entry name" value="Sig_transdc_resp-reg_receiver"/>
</dbReference>
<organism evidence="17 18">
    <name type="scientific">Crenothrix polyspora</name>
    <dbReference type="NCBI Taxonomy" id="360316"/>
    <lineage>
        <taxon>Bacteria</taxon>
        <taxon>Pseudomonadati</taxon>
        <taxon>Pseudomonadota</taxon>
        <taxon>Gammaproteobacteria</taxon>
        <taxon>Methylococcales</taxon>
        <taxon>Crenotrichaceae</taxon>
        <taxon>Crenothrix</taxon>
    </lineage>
</organism>
<dbReference type="GO" id="GO:0005829">
    <property type="term" value="C:cytosol"/>
    <property type="evidence" value="ECO:0007669"/>
    <property type="project" value="TreeGrafter"/>
</dbReference>
<feature type="modified residue" description="4-aspartylphosphate" evidence="13">
    <location>
        <position position="54"/>
    </location>
</feature>
<evidence type="ECO:0000256" key="11">
    <source>
        <dbReference type="ARBA" id="ARBA00023163"/>
    </source>
</evidence>
<keyword evidence="11" id="KW-0804">Transcription</keyword>
<dbReference type="PROSITE" id="PS51755">
    <property type="entry name" value="OMPR_PHOB"/>
    <property type="match status" value="1"/>
</dbReference>
<dbReference type="Pfam" id="PF00486">
    <property type="entry name" value="Trans_reg_C"/>
    <property type="match status" value="1"/>
</dbReference>
<dbReference type="GO" id="GO:0006817">
    <property type="term" value="P:phosphate ion transport"/>
    <property type="evidence" value="ECO:0007669"/>
    <property type="project" value="UniProtKB-KW"/>
</dbReference>
<dbReference type="Gene3D" id="1.10.10.10">
    <property type="entry name" value="Winged helix-like DNA-binding domain superfamily/Winged helix DNA-binding domain"/>
    <property type="match status" value="1"/>
</dbReference>
<dbReference type="PANTHER" id="PTHR48111">
    <property type="entry name" value="REGULATOR OF RPOS"/>
    <property type="match status" value="1"/>
</dbReference>
<keyword evidence="3" id="KW-0813">Transport</keyword>
<protein>
    <recommendedName>
        <fullName evidence="2">Phosphate regulon transcriptional regulatory protein PhoB</fullName>
    </recommendedName>
</protein>
<keyword evidence="4" id="KW-0963">Cytoplasm</keyword>
<evidence type="ECO:0000256" key="5">
    <source>
        <dbReference type="ARBA" id="ARBA00022553"/>
    </source>
</evidence>
<feature type="DNA-binding region" description="OmpR/PhoB-type" evidence="14">
    <location>
        <begin position="130"/>
        <end position="228"/>
    </location>
</feature>
<feature type="domain" description="OmpR/PhoB-type" evidence="16">
    <location>
        <begin position="130"/>
        <end position="228"/>
    </location>
</feature>
<dbReference type="CDD" id="cd00383">
    <property type="entry name" value="trans_reg_C"/>
    <property type="match status" value="1"/>
</dbReference>